<sequence length="268" mass="28873">SGLVRVENPRLEALGEDVLYHLDLGTKTHDLPATSGDIKFVCVGGSPNRMRAFAQLVHKELGLEGDGEELADVCVGTDRYAECLSYCLFSQQHGMGIPSTSIMLHELIELLHHAKCRDVTTIRIGTSGGLEHKHQQLRLSLRFAGVEAGSVVITDRAVAARFQPRFEQVVLGDAVLRGTDLDGGLVEGLLDCSKGIPDVPALVGHTMCTYDFYEEQWPASASFHGQGRSDGALRSFSSGKKLEHLKRAQAAGVRNTEVEPTAPAALSG</sequence>
<dbReference type="GO" id="GO:0005829">
    <property type="term" value="C:cytosol"/>
    <property type="evidence" value="ECO:0007669"/>
    <property type="project" value="TreeGrafter"/>
</dbReference>
<protein>
    <submittedName>
        <fullName evidence="3">UPP2 phosphorylase</fullName>
    </submittedName>
</protein>
<name>A0A7L0WAG0_ALELA</name>
<dbReference type="Pfam" id="PF01048">
    <property type="entry name" value="PNP_UDP_1"/>
    <property type="match status" value="1"/>
</dbReference>
<evidence type="ECO:0000256" key="1">
    <source>
        <dbReference type="SAM" id="MobiDB-lite"/>
    </source>
</evidence>
<keyword evidence="4" id="KW-1185">Reference proteome</keyword>
<feature type="non-terminal residue" evidence="3">
    <location>
        <position position="268"/>
    </location>
</feature>
<organism evidence="3 4">
    <name type="scientific">Alectura lathami</name>
    <name type="common">Australian brush turkey</name>
    <dbReference type="NCBI Taxonomy" id="81907"/>
    <lineage>
        <taxon>Eukaryota</taxon>
        <taxon>Metazoa</taxon>
        <taxon>Chordata</taxon>
        <taxon>Craniata</taxon>
        <taxon>Vertebrata</taxon>
        <taxon>Euteleostomi</taxon>
        <taxon>Archelosauria</taxon>
        <taxon>Archosauria</taxon>
        <taxon>Dinosauria</taxon>
        <taxon>Saurischia</taxon>
        <taxon>Theropoda</taxon>
        <taxon>Coelurosauria</taxon>
        <taxon>Aves</taxon>
        <taxon>Neognathae</taxon>
        <taxon>Galloanserae</taxon>
        <taxon>Galliformes</taxon>
        <taxon>Megapodiidae</taxon>
        <taxon>Alectura</taxon>
    </lineage>
</organism>
<feature type="non-terminal residue" evidence="3">
    <location>
        <position position="1"/>
    </location>
</feature>
<dbReference type="GO" id="GO:0004850">
    <property type="term" value="F:uridine phosphorylase activity"/>
    <property type="evidence" value="ECO:0007669"/>
    <property type="project" value="TreeGrafter"/>
</dbReference>
<feature type="domain" description="Nucleoside phosphorylase" evidence="2">
    <location>
        <begin position="39"/>
        <end position="218"/>
    </location>
</feature>
<reference evidence="3 4" key="1">
    <citation type="submission" date="2019-09" db="EMBL/GenBank/DDBJ databases">
        <title>Bird 10,000 Genomes (B10K) Project - Family phase.</title>
        <authorList>
            <person name="Zhang G."/>
        </authorList>
    </citation>
    <scope>NUCLEOTIDE SEQUENCE [LARGE SCALE GENOMIC DNA]</scope>
    <source>
        <strain evidence="3">B10K-DU-001-39</strain>
        <tissue evidence="3">Muscle</tissue>
    </source>
</reference>
<accession>A0A7L0WAG0</accession>
<feature type="region of interest" description="Disordered" evidence="1">
    <location>
        <begin position="248"/>
        <end position="268"/>
    </location>
</feature>
<comment type="caution">
    <text evidence="3">The sequence shown here is derived from an EMBL/GenBank/DDBJ whole genome shotgun (WGS) entry which is preliminary data.</text>
</comment>
<dbReference type="OrthoDB" id="204058at2759"/>
<evidence type="ECO:0000313" key="4">
    <source>
        <dbReference type="Proteomes" id="UP000562322"/>
    </source>
</evidence>
<evidence type="ECO:0000313" key="3">
    <source>
        <dbReference type="EMBL" id="NXL88501.1"/>
    </source>
</evidence>
<gene>
    <name evidence="3" type="primary">Upp2</name>
    <name evidence="3" type="ORF">ALELAT_R09805</name>
</gene>
<dbReference type="SUPFAM" id="SSF53167">
    <property type="entry name" value="Purine and uridine phosphorylases"/>
    <property type="match status" value="1"/>
</dbReference>
<dbReference type="InterPro" id="IPR035994">
    <property type="entry name" value="Nucleoside_phosphorylase_sf"/>
</dbReference>
<dbReference type="InterPro" id="IPR000845">
    <property type="entry name" value="Nucleoside_phosphorylase_d"/>
</dbReference>
<dbReference type="AlphaFoldDB" id="A0A7L0WAG0"/>
<dbReference type="Proteomes" id="UP000562322">
    <property type="component" value="Unassembled WGS sequence"/>
</dbReference>
<dbReference type="EMBL" id="VXAV01005184">
    <property type="protein sequence ID" value="NXL88501.1"/>
    <property type="molecule type" value="Genomic_DNA"/>
</dbReference>
<evidence type="ECO:0000259" key="2">
    <source>
        <dbReference type="Pfam" id="PF01048"/>
    </source>
</evidence>
<dbReference type="PANTHER" id="PTHR43691:SF8">
    <property type="entry name" value="URIDINE PHOSPHORYLASE 2"/>
    <property type="match status" value="1"/>
</dbReference>
<dbReference type="GO" id="GO:0006218">
    <property type="term" value="P:uridine catabolic process"/>
    <property type="evidence" value="ECO:0007669"/>
    <property type="project" value="TreeGrafter"/>
</dbReference>
<dbReference type="PANTHER" id="PTHR43691">
    <property type="entry name" value="URIDINE PHOSPHORYLASE"/>
    <property type="match status" value="1"/>
</dbReference>
<dbReference type="Gene3D" id="3.40.50.1580">
    <property type="entry name" value="Nucleoside phosphorylase domain"/>
    <property type="match status" value="1"/>
</dbReference>
<proteinExistence type="predicted"/>